<sequence length="493" mass="55743">MKLRAQMSASGPSQSRHPQSQQIASRWTDEAFFPENTEFLSGSYRDGLRRRSDLSNAMQAQLGPQAPGVEEQPCILETLKARLEHQAAGERIAQRLHKAVRASRAPSGVYSMDVILQIFKRSIGSSTPFFESLAKKSSATMNDLFRRADKYSMLEDDVWVAIHKKRVGQQQQNQARLTPLSISYERLLPMIRDLSDFRWTEPIKIDSTRRDRNRRYSYHKDHDHTIEQCKTLKVFINYIDGGPVDDRHSSKWQRQRLLHAASVRERVNSVQCNFSEGSVRSIDDTISFPPMGDNRVLQTHENALILTLGVSGFDVRRVLVNPGGLVDLLQMLAYKQMSYSPFALENLGRLLSGFNGAMTTSLGDVVLLVQAGPITLNVQFSVVDNLSSVQCQYGTCMASQNESHSSTYHRMVSYHMEEGQVDLLGSQLVARQCYQVALDSKHPNVDATLAIVSLIWHRSNHLYQLPAYALRGDAAIRIASYHQRAISQYNKRS</sequence>
<gene>
    <name evidence="2" type="ORF">CK203_039630</name>
</gene>
<evidence type="ECO:0000256" key="1">
    <source>
        <dbReference type="SAM" id="MobiDB-lite"/>
    </source>
</evidence>
<evidence type="ECO:0000313" key="3">
    <source>
        <dbReference type="Proteomes" id="UP000288805"/>
    </source>
</evidence>
<protein>
    <submittedName>
        <fullName evidence="2">Uncharacterized protein</fullName>
    </submittedName>
</protein>
<reference evidence="2 3" key="1">
    <citation type="journal article" date="2018" name="PLoS Genet.">
        <title>Population sequencing reveals clonal diversity and ancestral inbreeding in the grapevine cultivar Chardonnay.</title>
        <authorList>
            <person name="Roach M.J."/>
            <person name="Johnson D.L."/>
            <person name="Bohlmann J."/>
            <person name="van Vuuren H.J."/>
            <person name="Jones S.J."/>
            <person name="Pretorius I.S."/>
            <person name="Schmidt S.A."/>
            <person name="Borneman A.R."/>
        </authorList>
    </citation>
    <scope>NUCLEOTIDE SEQUENCE [LARGE SCALE GENOMIC DNA]</scope>
    <source>
        <strain evidence="3">cv. Chardonnay</strain>
        <tissue evidence="2">Leaf</tissue>
    </source>
</reference>
<feature type="compositionally biased region" description="Polar residues" evidence="1">
    <location>
        <begin position="7"/>
        <end position="24"/>
    </location>
</feature>
<dbReference type="Proteomes" id="UP000288805">
    <property type="component" value="Unassembled WGS sequence"/>
</dbReference>
<dbReference type="AlphaFoldDB" id="A0A438HG21"/>
<accession>A0A438HG21</accession>
<dbReference type="PANTHER" id="PTHR33240:SF15">
    <property type="entry name" value="GAG-PRO-LIKE PROTEIN"/>
    <property type="match status" value="1"/>
</dbReference>
<evidence type="ECO:0000313" key="2">
    <source>
        <dbReference type="EMBL" id="RVW83309.1"/>
    </source>
</evidence>
<dbReference type="PANTHER" id="PTHR33240">
    <property type="entry name" value="OS08G0508500 PROTEIN"/>
    <property type="match status" value="1"/>
</dbReference>
<comment type="caution">
    <text evidence="2">The sequence shown here is derived from an EMBL/GenBank/DDBJ whole genome shotgun (WGS) entry which is preliminary data.</text>
</comment>
<feature type="region of interest" description="Disordered" evidence="1">
    <location>
        <begin position="1"/>
        <end position="24"/>
    </location>
</feature>
<dbReference type="EMBL" id="QGNW01000230">
    <property type="protein sequence ID" value="RVW83309.1"/>
    <property type="molecule type" value="Genomic_DNA"/>
</dbReference>
<organism evidence="2 3">
    <name type="scientific">Vitis vinifera</name>
    <name type="common">Grape</name>
    <dbReference type="NCBI Taxonomy" id="29760"/>
    <lineage>
        <taxon>Eukaryota</taxon>
        <taxon>Viridiplantae</taxon>
        <taxon>Streptophyta</taxon>
        <taxon>Embryophyta</taxon>
        <taxon>Tracheophyta</taxon>
        <taxon>Spermatophyta</taxon>
        <taxon>Magnoliopsida</taxon>
        <taxon>eudicotyledons</taxon>
        <taxon>Gunneridae</taxon>
        <taxon>Pentapetalae</taxon>
        <taxon>rosids</taxon>
        <taxon>Vitales</taxon>
        <taxon>Vitaceae</taxon>
        <taxon>Viteae</taxon>
        <taxon>Vitis</taxon>
    </lineage>
</organism>
<proteinExistence type="predicted"/>
<name>A0A438HG21_VITVI</name>